<feature type="compositionally biased region" description="Basic and acidic residues" evidence="9">
    <location>
        <begin position="469"/>
        <end position="488"/>
    </location>
</feature>
<evidence type="ECO:0000256" key="6">
    <source>
        <dbReference type="ARBA" id="ARBA00023136"/>
    </source>
</evidence>
<dbReference type="OrthoDB" id="2195113at2759"/>
<evidence type="ECO:0000256" key="7">
    <source>
        <dbReference type="ARBA" id="ARBA00038080"/>
    </source>
</evidence>
<dbReference type="InterPro" id="IPR055282">
    <property type="entry name" value="PPI1-4"/>
</dbReference>
<comment type="subcellular location">
    <subcellularLocation>
        <location evidence="1">Cell membrane</location>
        <topology evidence="1">Single-pass membrane protein</topology>
    </subcellularLocation>
</comment>
<accession>A0A8K0HYJ8</accession>
<dbReference type="Pfam" id="PF01190">
    <property type="entry name" value="Pollen_Ole_e_1"/>
    <property type="match status" value="1"/>
</dbReference>
<reference evidence="10" key="2">
    <citation type="submission" date="2019-07" db="EMBL/GenBank/DDBJ databases">
        <authorList>
            <person name="Yang Y."/>
            <person name="Bocs S."/>
            <person name="Baudouin L."/>
        </authorList>
    </citation>
    <scope>NUCLEOTIDE SEQUENCE</scope>
    <source>
        <tissue evidence="10">Spear leaf of Hainan Tall coconut</tissue>
    </source>
</reference>
<evidence type="ECO:0000313" key="10">
    <source>
        <dbReference type="EMBL" id="KAG1330252.1"/>
    </source>
</evidence>
<keyword evidence="3" id="KW-0812">Transmembrane</keyword>
<dbReference type="EMBL" id="CM017873">
    <property type="protein sequence ID" value="KAG1330252.1"/>
    <property type="molecule type" value="Genomic_DNA"/>
</dbReference>
<evidence type="ECO:0000256" key="8">
    <source>
        <dbReference type="SAM" id="Coils"/>
    </source>
</evidence>
<keyword evidence="5 8" id="KW-0175">Coiled coil</keyword>
<gene>
    <name evidence="10" type="ORF">COCNU_02G002200</name>
</gene>
<name>A0A8K0HYJ8_COCNU</name>
<sequence length="672" mass="75883">MVMEAVGPDITPNQVKEGIEEENTFLAEMDSKTKSNQGQGLDGLSNFGSVDDSHGVNGESKEGDHVANVNFPKDAVDEWPAPKQIHSFYFVKYRSYEDPKLKAKVEQADKEIQKKNQARFQITEALKAKRSGRAQVISQLKPLTTEDKQYRIIMDEKRKEMKPFQEALGKLRSANNDVREKGMGLCSSEEELNELIQSLHYRMQHESLTLVEEKQLMKEIKQFEGTREKVIVNAAMRAKIQDSLGQREAIQDQVKFLGGDIDGLKKEQHAVRMKIRQLEEELKTIDGEIISLQEELTAVNEKKDKAFETLRELRKARDEANACYFQNRSLLNTAKDLAAKKDTASLQELAHAEEEKFMSQWNCNKDFRDDYKKRILPSLDIRQLSRDGRMRNPDEKPIISETPSTEPETMPAKASVKQAKEGANPAPLHDTVTSRKLHNDGNTKSTEGASKRKMSGPMDTENTSATEISQKEPSKVEEMDTVKLKEMKREEEIGKAQLALERKKRQAEKAAAKAAIRAHKEAEKKLKASEKEKRARKKAGTSGPAVPDGQTEMEMQIMEPEDTEVNIEAPTSESSKEQKEKARYRNRPKGAVAELRCNNSLRELIKLNGTTNANGYFLIQAPMRKVTTFGSHKCKVFLMSSPLASCNRHSNLSGGVTGAHLKFVRIIKLRSL</sequence>
<comment type="caution">
    <text evidence="10">The sequence shown here is derived from an EMBL/GenBank/DDBJ whole genome shotgun (WGS) entry which is preliminary data.</text>
</comment>
<feature type="region of interest" description="Disordered" evidence="9">
    <location>
        <begin position="30"/>
        <end position="66"/>
    </location>
</feature>
<feature type="region of interest" description="Disordered" evidence="9">
    <location>
        <begin position="521"/>
        <end position="586"/>
    </location>
</feature>
<evidence type="ECO:0000256" key="5">
    <source>
        <dbReference type="ARBA" id="ARBA00023054"/>
    </source>
</evidence>
<keyword evidence="11" id="KW-1185">Reference proteome</keyword>
<dbReference type="AlphaFoldDB" id="A0A8K0HYJ8"/>
<dbReference type="GO" id="GO:0005886">
    <property type="term" value="C:plasma membrane"/>
    <property type="evidence" value="ECO:0007669"/>
    <property type="project" value="UniProtKB-SubCell"/>
</dbReference>
<feature type="compositionally biased region" description="Basic and acidic residues" evidence="9">
    <location>
        <begin position="521"/>
        <end position="533"/>
    </location>
</feature>
<feature type="compositionally biased region" description="Basic and acidic residues" evidence="9">
    <location>
        <begin position="385"/>
        <end position="398"/>
    </location>
</feature>
<evidence type="ECO:0000256" key="2">
    <source>
        <dbReference type="ARBA" id="ARBA00022475"/>
    </source>
</evidence>
<reference evidence="10" key="1">
    <citation type="journal article" date="2017" name="Gigascience">
        <title>The genome draft of coconut (Cocos nucifera).</title>
        <authorList>
            <person name="Xiao Y."/>
            <person name="Xu P."/>
            <person name="Fan H."/>
            <person name="Baudouin L."/>
            <person name="Xia W."/>
            <person name="Bocs S."/>
            <person name="Xu J."/>
            <person name="Li Q."/>
            <person name="Guo A."/>
            <person name="Zhou L."/>
            <person name="Li J."/>
            <person name="Wu Y."/>
            <person name="Ma Z."/>
            <person name="Armero A."/>
            <person name="Issali A.E."/>
            <person name="Liu N."/>
            <person name="Peng M."/>
            <person name="Yang Y."/>
        </authorList>
    </citation>
    <scope>NUCLEOTIDE SEQUENCE</scope>
    <source>
        <tissue evidence="10">Spear leaf of Hainan Tall coconut</tissue>
    </source>
</reference>
<proteinExistence type="inferred from homology"/>
<evidence type="ECO:0000256" key="1">
    <source>
        <dbReference type="ARBA" id="ARBA00004162"/>
    </source>
</evidence>
<comment type="similarity">
    <text evidence="7">Belongs to the plant Proton pump-interactor protein family.</text>
</comment>
<evidence type="ECO:0000256" key="3">
    <source>
        <dbReference type="ARBA" id="ARBA00022692"/>
    </source>
</evidence>
<keyword evidence="2" id="KW-1003">Cell membrane</keyword>
<dbReference type="Proteomes" id="UP000797356">
    <property type="component" value="Chromosome 2"/>
</dbReference>
<keyword evidence="6" id="KW-0472">Membrane</keyword>
<protein>
    <submittedName>
        <fullName evidence="10">Proton pump-interactor BIP103</fullName>
    </submittedName>
</protein>
<feature type="compositionally biased region" description="Basic and acidic residues" evidence="9">
    <location>
        <begin position="51"/>
        <end position="65"/>
    </location>
</feature>
<keyword evidence="4" id="KW-1133">Transmembrane helix</keyword>
<organism evidence="10 11">
    <name type="scientific">Cocos nucifera</name>
    <name type="common">Coconut palm</name>
    <dbReference type="NCBI Taxonomy" id="13894"/>
    <lineage>
        <taxon>Eukaryota</taxon>
        <taxon>Viridiplantae</taxon>
        <taxon>Streptophyta</taxon>
        <taxon>Embryophyta</taxon>
        <taxon>Tracheophyta</taxon>
        <taxon>Spermatophyta</taxon>
        <taxon>Magnoliopsida</taxon>
        <taxon>Liliopsida</taxon>
        <taxon>Arecaceae</taxon>
        <taxon>Arecoideae</taxon>
        <taxon>Cocoseae</taxon>
        <taxon>Attaleinae</taxon>
        <taxon>Cocos</taxon>
    </lineage>
</organism>
<evidence type="ECO:0000256" key="4">
    <source>
        <dbReference type="ARBA" id="ARBA00022989"/>
    </source>
</evidence>
<feature type="compositionally biased region" description="Basic and acidic residues" evidence="9">
    <location>
        <begin position="574"/>
        <end position="583"/>
    </location>
</feature>
<feature type="coiled-coil region" evidence="8">
    <location>
        <begin position="261"/>
        <end position="319"/>
    </location>
</feature>
<evidence type="ECO:0000313" key="11">
    <source>
        <dbReference type="Proteomes" id="UP000797356"/>
    </source>
</evidence>
<dbReference type="PANTHER" id="PTHR32219:SF2">
    <property type="entry name" value="PROTON PUMP-INTERACTOR 1"/>
    <property type="match status" value="1"/>
</dbReference>
<evidence type="ECO:0000256" key="9">
    <source>
        <dbReference type="SAM" id="MobiDB-lite"/>
    </source>
</evidence>
<dbReference type="PANTHER" id="PTHR32219">
    <property type="entry name" value="RNA-BINDING PROTEIN YLMH-RELATED"/>
    <property type="match status" value="1"/>
</dbReference>
<feature type="region of interest" description="Disordered" evidence="9">
    <location>
        <begin position="385"/>
        <end position="488"/>
    </location>
</feature>